<dbReference type="HOGENOM" id="CLU_032903_10_2_2"/>
<proteinExistence type="predicted"/>
<dbReference type="STRING" id="1238424.J07HQW1_01572"/>
<name>U1N553_9EURY</name>
<evidence type="ECO:0000259" key="3">
    <source>
        <dbReference type="Pfam" id="PF07282"/>
    </source>
</evidence>
<organism evidence="4 5">
    <name type="scientific">Haloquadratum walsbyi J07HQW1</name>
    <dbReference type="NCBI Taxonomy" id="1238424"/>
    <lineage>
        <taxon>Archaea</taxon>
        <taxon>Methanobacteriati</taxon>
        <taxon>Methanobacteriota</taxon>
        <taxon>Stenosarchaea group</taxon>
        <taxon>Halobacteria</taxon>
        <taxon>Halobacteriales</taxon>
        <taxon>Haloferacaceae</taxon>
        <taxon>Haloquadratum</taxon>
    </lineage>
</organism>
<protein>
    <submittedName>
        <fullName evidence="4">Transposase</fullName>
    </submittedName>
</protein>
<accession>U1N553</accession>
<evidence type="ECO:0000256" key="1">
    <source>
        <dbReference type="ARBA" id="ARBA00023125"/>
    </source>
</evidence>
<dbReference type="Proteomes" id="UP000030649">
    <property type="component" value="Unassembled WGS sequence"/>
</dbReference>
<gene>
    <name evidence="4" type="ORF">J07HQW1_01572</name>
</gene>
<feature type="region of interest" description="Disordered" evidence="2">
    <location>
        <begin position="63"/>
        <end position="121"/>
    </location>
</feature>
<keyword evidence="1" id="KW-0238">DNA-binding</keyword>
<reference evidence="4 5" key="1">
    <citation type="journal article" date="2013" name="PLoS ONE">
        <title>Assembly-driven community genomics of a hypersaline microbial ecosystem.</title>
        <authorList>
            <person name="Podell S."/>
            <person name="Ugalde J.A."/>
            <person name="Narasingarao P."/>
            <person name="Banfield J.F."/>
            <person name="Heidelberg K.B."/>
            <person name="Allen E.E."/>
        </authorList>
    </citation>
    <scope>NUCLEOTIDE SEQUENCE [LARGE SCALE GENOMIC DNA]</scope>
    <source>
        <strain evidence="5">J07HQW1</strain>
    </source>
</reference>
<dbReference type="AlphaFoldDB" id="U1N553"/>
<dbReference type="InterPro" id="IPR010095">
    <property type="entry name" value="Cas12f1-like_TNB"/>
</dbReference>
<dbReference type="GO" id="GO:0003677">
    <property type="term" value="F:DNA binding"/>
    <property type="evidence" value="ECO:0007669"/>
    <property type="project" value="UniProtKB-KW"/>
</dbReference>
<sequence length="121" mass="13539">MLHYQHELTTLLLQEYDLVVVEEFGRKLNAENHSERHMSGFLDLLEYKSDLHSTHVVEVDPAGTTTECSECGVGTSKPPWIPEHSCPASDHTEDRDLNAPKNILSRNRSQRAAGCSESPPV</sequence>
<dbReference type="EMBL" id="KE356560">
    <property type="protein sequence ID" value="ERG91538.1"/>
    <property type="molecule type" value="Genomic_DNA"/>
</dbReference>
<evidence type="ECO:0000256" key="2">
    <source>
        <dbReference type="SAM" id="MobiDB-lite"/>
    </source>
</evidence>
<evidence type="ECO:0000313" key="4">
    <source>
        <dbReference type="EMBL" id="ERG91538.1"/>
    </source>
</evidence>
<dbReference type="Pfam" id="PF07282">
    <property type="entry name" value="Cas12f1-like_TNB"/>
    <property type="match status" value="1"/>
</dbReference>
<evidence type="ECO:0000313" key="5">
    <source>
        <dbReference type="Proteomes" id="UP000030649"/>
    </source>
</evidence>
<feature type="domain" description="Cas12f1-like TNB" evidence="3">
    <location>
        <begin position="41"/>
        <end position="103"/>
    </location>
</feature>